<evidence type="ECO:0000256" key="5">
    <source>
        <dbReference type="SAM" id="MobiDB-lite"/>
    </source>
</evidence>
<dbReference type="Pfam" id="PF03466">
    <property type="entry name" value="LysR_substrate"/>
    <property type="match status" value="1"/>
</dbReference>
<evidence type="ECO:0000256" key="3">
    <source>
        <dbReference type="ARBA" id="ARBA00023125"/>
    </source>
</evidence>
<proteinExistence type="inferred from homology"/>
<dbReference type="Gene3D" id="1.10.10.10">
    <property type="entry name" value="Winged helix-like DNA-binding domain superfamily/Winged helix DNA-binding domain"/>
    <property type="match status" value="1"/>
</dbReference>
<dbReference type="EMBL" id="BAAAPE010000015">
    <property type="protein sequence ID" value="GAA2094525.1"/>
    <property type="molecule type" value="Genomic_DNA"/>
</dbReference>
<dbReference type="PROSITE" id="PS50931">
    <property type="entry name" value="HTH_LYSR"/>
    <property type="match status" value="1"/>
</dbReference>
<dbReference type="RefSeq" id="WP_344532962.1">
    <property type="nucleotide sequence ID" value="NZ_BAAAPE010000015.1"/>
</dbReference>
<sequence length="329" mass="35176">MDIGSVHHYRIDWIASFVAVAHHGGFSAAAKALYRSQPRVSSHVAELERLLGTRLLDRSVQPAVLTPEGRGLLPHAEEILRRLNVLADLAGGTVCGLVRLGAYPSAASYLYPLAVRALRERHPHVRLVLREGPSVALGTDLVEGDIDLAVRPLHPLLNSDEVASRVLWREPLVAVFRSDHRLASAPSVRLAQAARLPVISIGESGEGHGRQYETNLAFAGAGLNPVIAAQTNQPQTLISLVRHGLGVGVTNSLAMTTANTEGVALVPIADPHSERVVAAWWRSGDPVSPAVEAVRDVIARLPAPRWPWTGEQRGAEPVERTGPAGPGAE</sequence>
<comment type="caution">
    <text evidence="7">The sequence shown here is derived from an EMBL/GenBank/DDBJ whole genome shotgun (WGS) entry which is preliminary data.</text>
</comment>
<feature type="domain" description="HTH lysR-type" evidence="6">
    <location>
        <begin position="9"/>
        <end position="66"/>
    </location>
</feature>
<protein>
    <submittedName>
        <fullName evidence="7">LysR family transcriptional regulator</fullName>
    </submittedName>
</protein>
<dbReference type="SUPFAM" id="SSF46785">
    <property type="entry name" value="Winged helix' DNA-binding domain"/>
    <property type="match status" value="1"/>
</dbReference>
<dbReference type="Proteomes" id="UP001500016">
    <property type="component" value="Unassembled WGS sequence"/>
</dbReference>
<dbReference type="InterPro" id="IPR005119">
    <property type="entry name" value="LysR_subst-bd"/>
</dbReference>
<dbReference type="PANTHER" id="PTHR30346:SF29">
    <property type="entry name" value="LYSR SUBSTRATE-BINDING"/>
    <property type="match status" value="1"/>
</dbReference>
<keyword evidence="3" id="KW-0238">DNA-binding</keyword>
<dbReference type="InterPro" id="IPR036388">
    <property type="entry name" value="WH-like_DNA-bd_sf"/>
</dbReference>
<dbReference type="InterPro" id="IPR000847">
    <property type="entry name" value="LysR_HTH_N"/>
</dbReference>
<accession>A0ABN2WKW5</accession>
<evidence type="ECO:0000256" key="1">
    <source>
        <dbReference type="ARBA" id="ARBA00009437"/>
    </source>
</evidence>
<dbReference type="PRINTS" id="PR00039">
    <property type="entry name" value="HTHLYSR"/>
</dbReference>
<evidence type="ECO:0000256" key="2">
    <source>
        <dbReference type="ARBA" id="ARBA00023015"/>
    </source>
</evidence>
<keyword evidence="4" id="KW-0804">Transcription</keyword>
<evidence type="ECO:0000313" key="7">
    <source>
        <dbReference type="EMBL" id="GAA2094525.1"/>
    </source>
</evidence>
<feature type="region of interest" description="Disordered" evidence="5">
    <location>
        <begin position="306"/>
        <end position="329"/>
    </location>
</feature>
<reference evidence="7 8" key="1">
    <citation type="journal article" date="2019" name="Int. J. Syst. Evol. Microbiol.">
        <title>The Global Catalogue of Microorganisms (GCM) 10K type strain sequencing project: providing services to taxonomists for standard genome sequencing and annotation.</title>
        <authorList>
            <consortium name="The Broad Institute Genomics Platform"/>
            <consortium name="The Broad Institute Genome Sequencing Center for Infectious Disease"/>
            <person name="Wu L."/>
            <person name="Ma J."/>
        </authorList>
    </citation>
    <scope>NUCLEOTIDE SEQUENCE [LARGE SCALE GENOMIC DNA]</scope>
    <source>
        <strain evidence="7 8">JCM 15478</strain>
    </source>
</reference>
<dbReference type="SUPFAM" id="SSF53850">
    <property type="entry name" value="Periplasmic binding protein-like II"/>
    <property type="match status" value="1"/>
</dbReference>
<dbReference type="Pfam" id="PF00126">
    <property type="entry name" value="HTH_1"/>
    <property type="match status" value="1"/>
</dbReference>
<keyword evidence="8" id="KW-1185">Reference proteome</keyword>
<dbReference type="Gene3D" id="3.40.190.10">
    <property type="entry name" value="Periplasmic binding protein-like II"/>
    <property type="match status" value="2"/>
</dbReference>
<dbReference type="InterPro" id="IPR036390">
    <property type="entry name" value="WH_DNA-bd_sf"/>
</dbReference>
<dbReference type="PANTHER" id="PTHR30346">
    <property type="entry name" value="TRANSCRIPTIONAL DUAL REGULATOR HCAR-RELATED"/>
    <property type="match status" value="1"/>
</dbReference>
<name>A0ABN2WKW5_9ACTN</name>
<comment type="similarity">
    <text evidence="1">Belongs to the LysR transcriptional regulatory family.</text>
</comment>
<evidence type="ECO:0000313" key="8">
    <source>
        <dbReference type="Proteomes" id="UP001500016"/>
    </source>
</evidence>
<gene>
    <name evidence="7" type="ORF">GCM10009801_62620</name>
</gene>
<dbReference type="CDD" id="cd05466">
    <property type="entry name" value="PBP2_LTTR_substrate"/>
    <property type="match status" value="1"/>
</dbReference>
<keyword evidence="2" id="KW-0805">Transcription regulation</keyword>
<evidence type="ECO:0000259" key="6">
    <source>
        <dbReference type="PROSITE" id="PS50931"/>
    </source>
</evidence>
<evidence type="ECO:0000256" key="4">
    <source>
        <dbReference type="ARBA" id="ARBA00023163"/>
    </source>
</evidence>
<organism evidence="7 8">
    <name type="scientific">Streptomyces albiaxialis</name>
    <dbReference type="NCBI Taxonomy" id="329523"/>
    <lineage>
        <taxon>Bacteria</taxon>
        <taxon>Bacillati</taxon>
        <taxon>Actinomycetota</taxon>
        <taxon>Actinomycetes</taxon>
        <taxon>Kitasatosporales</taxon>
        <taxon>Streptomycetaceae</taxon>
        <taxon>Streptomyces</taxon>
    </lineage>
</organism>